<keyword evidence="2" id="KW-0732">Signal</keyword>
<sequence>MTLLKLSQLALVLSAWSHLARFSGATGEVAVEVGAAGDALNKTYTGCGSYCSSGKVQSYVGALDSTRQLVTALKHLSFKREIIITHHADLGDAIQVLHRWQRHGYGHVLLVNPTAEPCRRLEAGGAFRPLLGCGWFEDARRVGWIVNQQGGCKGMLDKWLIHYTAARAVRLGYNVLAVDADTLPLGDWYGLVKSPPYSGVHMWSQREGNFNVNGGFYYVHNASAGGPVAFLLYDNLMKNVRWHADARPLRAAVGLSPNDTSTGIADGFLCNDQFSLSDAVHGAVTGRPQVLECLFYHTRNPTERAAWEAPHLQLYRTTGPRGPQELGPYEQLLFPVPPALRLGSGGAATADVTSALLHVPHGRGDWPPERGGLPFAPGPLPELAAALRDLFREGGGSDSGVQPQPQQLPDFPDPYNPADQAAAAAVPPERFAYLPPWLANTWGYAPGANAGVEGHYNTHLTGRLPALVSHLHAGLTPGDFNKQVHLAVGVPRGWSLDMGGAAAGGAAVAAVVEAEAASGAAGLTTAVAGADAAGTGPGATGAGAGSVGANDLTSSAAGARAALAARGGGPRRAGRRRRMLAAAAAAPYAYLGTAESAGGGMPPLLALAPWVVRPDMSGAEFTAVVQGLMRLGLALNRVVVWPWVPCEVPFLRREGATYDPAAAGHKIPWSDYLNVSAAIPNGPGSADLRRDGLRCLLAAMDKVSCLRGGMAPPGPGPAAARGLLPHEFDHWLAGAEAGASRRRRDWQRLLQQGAALSPGRRKQSRALAAAEPLAEAGGGEAADVELEMPLLPAPVNTIQDILERRGGSRAADSGSSGDGAAAVAPTLVLTPADLQLLREDPAVSGRAALEAEAAARRKLRGRKWAEEGNDDEDDESDGAGAEESREENDGGVREQRSSGGGSFGRHSNSNSGRSGAVRTAAAAAAAAGAPAAVLWLRGPVSVPQLPSAALEAFYRQQVEPLCCVLGWPTAPDCMWRSPAAQAAVAAGAAAAAESTA</sequence>
<proteinExistence type="predicted"/>
<evidence type="ECO:0000256" key="1">
    <source>
        <dbReference type="SAM" id="MobiDB-lite"/>
    </source>
</evidence>
<feature type="compositionally biased region" description="Low complexity" evidence="1">
    <location>
        <begin position="766"/>
        <end position="775"/>
    </location>
</feature>
<feature type="signal peptide" evidence="2">
    <location>
        <begin position="1"/>
        <end position="25"/>
    </location>
</feature>
<dbReference type="EMBL" id="JAEHOC010000048">
    <property type="protein sequence ID" value="KAG2426250.1"/>
    <property type="molecule type" value="Genomic_DNA"/>
</dbReference>
<feature type="region of interest" description="Disordered" evidence="1">
    <location>
        <begin position="754"/>
        <end position="780"/>
    </location>
</feature>
<keyword evidence="4" id="KW-1185">Reference proteome</keyword>
<evidence type="ECO:0000313" key="3">
    <source>
        <dbReference type="EMBL" id="KAG2426250.1"/>
    </source>
</evidence>
<comment type="caution">
    <text evidence="3">The sequence shown here is derived from an EMBL/GenBank/DDBJ whole genome shotgun (WGS) entry which is preliminary data.</text>
</comment>
<evidence type="ECO:0000313" key="4">
    <source>
        <dbReference type="Proteomes" id="UP000650467"/>
    </source>
</evidence>
<accession>A0A835VSK8</accession>
<feature type="region of interest" description="Disordered" evidence="1">
    <location>
        <begin position="862"/>
        <end position="915"/>
    </location>
</feature>
<name>A0A835VSK8_CHLIN</name>
<protein>
    <recommendedName>
        <fullName evidence="5">Nucleotide-diphospho-sugar transferase domain-containing protein</fullName>
    </recommendedName>
</protein>
<evidence type="ECO:0008006" key="5">
    <source>
        <dbReference type="Google" id="ProtNLM"/>
    </source>
</evidence>
<feature type="compositionally biased region" description="Low complexity" evidence="1">
    <location>
        <begin position="904"/>
        <end position="915"/>
    </location>
</feature>
<gene>
    <name evidence="3" type="ORF">HXX76_013008</name>
</gene>
<dbReference type="AlphaFoldDB" id="A0A835VSK8"/>
<feature type="chain" id="PRO_5032447678" description="Nucleotide-diphospho-sugar transferase domain-containing protein" evidence="2">
    <location>
        <begin position="26"/>
        <end position="996"/>
    </location>
</feature>
<dbReference type="OrthoDB" id="540239at2759"/>
<dbReference type="Proteomes" id="UP000650467">
    <property type="component" value="Unassembled WGS sequence"/>
</dbReference>
<organism evidence="3 4">
    <name type="scientific">Chlamydomonas incerta</name>
    <dbReference type="NCBI Taxonomy" id="51695"/>
    <lineage>
        <taxon>Eukaryota</taxon>
        <taxon>Viridiplantae</taxon>
        <taxon>Chlorophyta</taxon>
        <taxon>core chlorophytes</taxon>
        <taxon>Chlorophyceae</taxon>
        <taxon>CS clade</taxon>
        <taxon>Chlamydomonadales</taxon>
        <taxon>Chlamydomonadaceae</taxon>
        <taxon>Chlamydomonas</taxon>
    </lineage>
</organism>
<reference evidence="3" key="1">
    <citation type="journal article" date="2020" name="bioRxiv">
        <title>Comparative genomics of Chlamydomonas.</title>
        <authorList>
            <person name="Craig R.J."/>
            <person name="Hasan A.R."/>
            <person name="Ness R.W."/>
            <person name="Keightley P.D."/>
        </authorList>
    </citation>
    <scope>NUCLEOTIDE SEQUENCE</scope>
    <source>
        <strain evidence="3">SAG 7.73</strain>
    </source>
</reference>
<feature type="compositionally biased region" description="Basic and acidic residues" evidence="1">
    <location>
        <begin position="887"/>
        <end position="896"/>
    </location>
</feature>
<feature type="compositionally biased region" description="Acidic residues" evidence="1">
    <location>
        <begin position="867"/>
        <end position="877"/>
    </location>
</feature>
<evidence type="ECO:0000256" key="2">
    <source>
        <dbReference type="SAM" id="SignalP"/>
    </source>
</evidence>